<evidence type="ECO:0000259" key="6">
    <source>
        <dbReference type="PROSITE" id="PS50066"/>
    </source>
</evidence>
<dbReference type="CDD" id="cd00265">
    <property type="entry name" value="MADS_MEF2_like"/>
    <property type="match status" value="1"/>
</dbReference>
<dbReference type="PROSITE" id="PS51297">
    <property type="entry name" value="K_BOX"/>
    <property type="match status" value="1"/>
</dbReference>
<dbReference type="InterPro" id="IPR033896">
    <property type="entry name" value="MEF2-like_N"/>
</dbReference>
<keyword evidence="5" id="KW-0539">Nucleus</keyword>
<evidence type="ECO:0000256" key="3">
    <source>
        <dbReference type="ARBA" id="ARBA00023125"/>
    </source>
</evidence>
<dbReference type="InterPro" id="IPR036879">
    <property type="entry name" value="TF_MADSbox_sf"/>
</dbReference>
<comment type="subcellular location">
    <subcellularLocation>
        <location evidence="1">Nucleus</location>
    </subcellularLocation>
</comment>
<dbReference type="Pfam" id="PF00319">
    <property type="entry name" value="SRF-TF"/>
    <property type="match status" value="1"/>
</dbReference>
<reference evidence="8 9" key="1">
    <citation type="journal article" date="2013" name="BMC Genomics">
        <title>The miniature genome of a carnivorous plant Genlisea aurea contains a low number of genes and short non-coding sequences.</title>
        <authorList>
            <person name="Leushkin E.V."/>
            <person name="Sutormin R.A."/>
            <person name="Nabieva E.R."/>
            <person name="Penin A.A."/>
            <person name="Kondrashov A.S."/>
            <person name="Logacheva M.D."/>
        </authorList>
    </citation>
    <scope>NUCLEOTIDE SEQUENCE [LARGE SCALE GENOMIC DNA]</scope>
</reference>
<evidence type="ECO:0000313" key="9">
    <source>
        <dbReference type="Proteomes" id="UP000015453"/>
    </source>
</evidence>
<dbReference type="GO" id="GO:0005634">
    <property type="term" value="C:nucleus"/>
    <property type="evidence" value="ECO:0007669"/>
    <property type="project" value="UniProtKB-SubCell"/>
</dbReference>
<evidence type="ECO:0000256" key="4">
    <source>
        <dbReference type="ARBA" id="ARBA00023163"/>
    </source>
</evidence>
<dbReference type="InterPro" id="IPR002487">
    <property type="entry name" value="TF_Kbox"/>
</dbReference>
<organism evidence="8 9">
    <name type="scientific">Genlisea aurea</name>
    <dbReference type="NCBI Taxonomy" id="192259"/>
    <lineage>
        <taxon>Eukaryota</taxon>
        <taxon>Viridiplantae</taxon>
        <taxon>Streptophyta</taxon>
        <taxon>Embryophyta</taxon>
        <taxon>Tracheophyta</taxon>
        <taxon>Spermatophyta</taxon>
        <taxon>Magnoliopsida</taxon>
        <taxon>eudicotyledons</taxon>
        <taxon>Gunneridae</taxon>
        <taxon>Pentapetalae</taxon>
        <taxon>asterids</taxon>
        <taxon>lamiids</taxon>
        <taxon>Lamiales</taxon>
        <taxon>Lentibulariaceae</taxon>
        <taxon>Genlisea</taxon>
    </lineage>
</organism>
<dbReference type="GO" id="GO:0000977">
    <property type="term" value="F:RNA polymerase II transcription regulatory region sequence-specific DNA binding"/>
    <property type="evidence" value="ECO:0007669"/>
    <property type="project" value="InterPro"/>
</dbReference>
<evidence type="ECO:0000259" key="7">
    <source>
        <dbReference type="PROSITE" id="PS51297"/>
    </source>
</evidence>
<feature type="non-terminal residue" evidence="8">
    <location>
        <position position="173"/>
    </location>
</feature>
<dbReference type="SMART" id="SM00432">
    <property type="entry name" value="MADS"/>
    <property type="match status" value="1"/>
</dbReference>
<dbReference type="Pfam" id="PF01486">
    <property type="entry name" value="K-box"/>
    <property type="match status" value="1"/>
</dbReference>
<keyword evidence="9" id="KW-1185">Reference proteome</keyword>
<name>S8CYC7_9LAMI</name>
<keyword evidence="2" id="KW-0805">Transcription regulation</keyword>
<feature type="domain" description="K-box" evidence="7">
    <location>
        <begin position="89"/>
        <end position="173"/>
    </location>
</feature>
<dbReference type="EMBL" id="AUSU01001853">
    <property type="protein sequence ID" value="EPS70016.1"/>
    <property type="molecule type" value="Genomic_DNA"/>
</dbReference>
<evidence type="ECO:0000256" key="5">
    <source>
        <dbReference type="ARBA" id="ARBA00023242"/>
    </source>
</evidence>
<accession>S8CYC7</accession>
<dbReference type="GO" id="GO:0003700">
    <property type="term" value="F:DNA-binding transcription factor activity"/>
    <property type="evidence" value="ECO:0007669"/>
    <property type="project" value="InterPro"/>
</dbReference>
<dbReference type="Proteomes" id="UP000015453">
    <property type="component" value="Unassembled WGS sequence"/>
</dbReference>
<comment type="caution">
    <text evidence="8">The sequence shown here is derived from an EMBL/GenBank/DDBJ whole genome shotgun (WGS) entry which is preliminary data.</text>
</comment>
<keyword evidence="3" id="KW-0238">DNA-binding</keyword>
<dbReference type="GO" id="GO:0045944">
    <property type="term" value="P:positive regulation of transcription by RNA polymerase II"/>
    <property type="evidence" value="ECO:0007669"/>
    <property type="project" value="InterPro"/>
</dbReference>
<dbReference type="Gene3D" id="3.40.1810.10">
    <property type="entry name" value="Transcription factor, MADS-box"/>
    <property type="match status" value="1"/>
</dbReference>
<evidence type="ECO:0000256" key="2">
    <source>
        <dbReference type="ARBA" id="ARBA00023015"/>
    </source>
</evidence>
<proteinExistence type="predicted"/>
<dbReference type="SUPFAM" id="SSF55455">
    <property type="entry name" value="SRF-like"/>
    <property type="match status" value="1"/>
</dbReference>
<dbReference type="OrthoDB" id="881728at2759"/>
<dbReference type="AlphaFoldDB" id="S8CYC7"/>
<evidence type="ECO:0000256" key="1">
    <source>
        <dbReference type="ARBA" id="ARBA00004123"/>
    </source>
</evidence>
<dbReference type="InterPro" id="IPR050142">
    <property type="entry name" value="MADS-box/MEF2_TF"/>
</dbReference>
<dbReference type="InterPro" id="IPR002100">
    <property type="entry name" value="TF_MADSbox"/>
</dbReference>
<dbReference type="PRINTS" id="PR00404">
    <property type="entry name" value="MADSDOMAIN"/>
</dbReference>
<keyword evidence="4" id="KW-0804">Transcription</keyword>
<feature type="domain" description="MADS-box" evidence="6">
    <location>
        <begin position="1"/>
        <end position="61"/>
    </location>
</feature>
<evidence type="ECO:0000313" key="8">
    <source>
        <dbReference type="EMBL" id="EPS70016.1"/>
    </source>
</evidence>
<gene>
    <name evidence="8" type="ORF">M569_04748</name>
</gene>
<dbReference type="GO" id="GO:0046983">
    <property type="term" value="F:protein dimerization activity"/>
    <property type="evidence" value="ECO:0007669"/>
    <property type="project" value="InterPro"/>
</dbReference>
<dbReference type="PANTHER" id="PTHR48019">
    <property type="entry name" value="SERUM RESPONSE FACTOR HOMOLOG"/>
    <property type="match status" value="1"/>
</dbReference>
<protein>
    <submittedName>
        <fullName evidence="8">Uncharacterized protein</fullName>
    </submittedName>
</protein>
<dbReference type="PROSITE" id="PS50066">
    <property type="entry name" value="MADS_BOX_2"/>
    <property type="match status" value="1"/>
</dbReference>
<sequence>MGRGRVELRRIENKRKRQASFGKRRDGLLKKAHELSVLCDADVALIIFSNEGKLCEFTSAHSMDHTLQRYYTANYLPAEEEEEEEEAPTEGRYRDYLNLKSRLQSLLRSQRHFFGEDLKNFSLGELDRLEILMDASLNRVRAKKTQHMIDELAELQQKENKLMKINRALRNKV</sequence>